<sequence length="131" mass="14054">MKARTLSMWCALAWAFAGPALAQSQAMVPSVSRGQQLVESRCFGCHSVDSNRIGPALGGVVGRKAGKAEGHDYSKALAAATHTWTVAGLKAWLTDPEKVVPGQEMNYRLDLAQDREDVVAYLATLSKPTRP</sequence>
<evidence type="ECO:0000256" key="1">
    <source>
        <dbReference type="ARBA" id="ARBA00022448"/>
    </source>
</evidence>
<dbReference type="InterPro" id="IPR009056">
    <property type="entry name" value="Cyt_c-like_dom"/>
</dbReference>
<dbReference type="Pfam" id="PF00034">
    <property type="entry name" value="Cytochrom_C"/>
    <property type="match status" value="1"/>
</dbReference>
<organism evidence="9 10">
    <name type="scientific">Rhodoferax potami</name>
    <dbReference type="NCBI Taxonomy" id="3068338"/>
    <lineage>
        <taxon>Bacteria</taxon>
        <taxon>Pseudomonadati</taxon>
        <taxon>Pseudomonadota</taxon>
        <taxon>Betaproteobacteria</taxon>
        <taxon>Burkholderiales</taxon>
        <taxon>Comamonadaceae</taxon>
        <taxon>Rhodoferax</taxon>
    </lineage>
</organism>
<dbReference type="PROSITE" id="PS51007">
    <property type="entry name" value="CYTC"/>
    <property type="match status" value="1"/>
</dbReference>
<feature type="chain" id="PRO_5045411036" evidence="7">
    <location>
        <begin position="23"/>
        <end position="131"/>
    </location>
</feature>
<keyword evidence="4" id="KW-0249">Electron transport</keyword>
<evidence type="ECO:0000256" key="4">
    <source>
        <dbReference type="ARBA" id="ARBA00022982"/>
    </source>
</evidence>
<proteinExistence type="predicted"/>
<dbReference type="PANTHER" id="PTHR11961">
    <property type="entry name" value="CYTOCHROME C"/>
    <property type="match status" value="1"/>
</dbReference>
<evidence type="ECO:0000256" key="2">
    <source>
        <dbReference type="ARBA" id="ARBA00022617"/>
    </source>
</evidence>
<keyword evidence="5 6" id="KW-0408">Iron</keyword>
<feature type="signal peptide" evidence="7">
    <location>
        <begin position="1"/>
        <end position="22"/>
    </location>
</feature>
<dbReference type="Gene3D" id="1.10.760.10">
    <property type="entry name" value="Cytochrome c-like domain"/>
    <property type="match status" value="1"/>
</dbReference>
<keyword evidence="2 6" id="KW-0349">Heme</keyword>
<keyword evidence="3 6" id="KW-0479">Metal-binding</keyword>
<evidence type="ECO:0000256" key="6">
    <source>
        <dbReference type="PROSITE-ProRule" id="PRU00433"/>
    </source>
</evidence>
<evidence type="ECO:0000313" key="9">
    <source>
        <dbReference type="EMBL" id="MDT7519905.1"/>
    </source>
</evidence>
<keyword evidence="1" id="KW-0813">Transport</keyword>
<feature type="domain" description="Cytochrome c" evidence="8">
    <location>
        <begin position="29"/>
        <end position="126"/>
    </location>
</feature>
<evidence type="ECO:0000256" key="5">
    <source>
        <dbReference type="ARBA" id="ARBA00023004"/>
    </source>
</evidence>
<keyword evidence="7" id="KW-0732">Signal</keyword>
<dbReference type="InterPro" id="IPR002327">
    <property type="entry name" value="Cyt_c_1A/1B"/>
</dbReference>
<keyword evidence="10" id="KW-1185">Reference proteome</keyword>
<gene>
    <name evidence="9" type="ORF">RAE19_14505</name>
</gene>
<dbReference type="PRINTS" id="PR00604">
    <property type="entry name" value="CYTCHRMECIAB"/>
</dbReference>
<comment type="caution">
    <text evidence="9">The sequence shown here is derived from an EMBL/GenBank/DDBJ whole genome shotgun (WGS) entry which is preliminary data.</text>
</comment>
<evidence type="ECO:0000256" key="7">
    <source>
        <dbReference type="SAM" id="SignalP"/>
    </source>
</evidence>
<dbReference type="InterPro" id="IPR036909">
    <property type="entry name" value="Cyt_c-like_dom_sf"/>
</dbReference>
<evidence type="ECO:0000313" key="10">
    <source>
        <dbReference type="Proteomes" id="UP001321700"/>
    </source>
</evidence>
<evidence type="ECO:0000259" key="8">
    <source>
        <dbReference type="PROSITE" id="PS51007"/>
    </source>
</evidence>
<dbReference type="SUPFAM" id="SSF46626">
    <property type="entry name" value="Cytochrome c"/>
    <property type="match status" value="1"/>
</dbReference>
<dbReference type="Proteomes" id="UP001321700">
    <property type="component" value="Unassembled WGS sequence"/>
</dbReference>
<name>A0ABU3KQD8_9BURK</name>
<protein>
    <submittedName>
        <fullName evidence="9">C-type cytochrome</fullName>
    </submittedName>
</protein>
<accession>A0ABU3KQD8</accession>
<dbReference type="RefSeq" id="WP_313875553.1">
    <property type="nucleotide sequence ID" value="NZ_JAVBIK010000001.1"/>
</dbReference>
<evidence type="ECO:0000256" key="3">
    <source>
        <dbReference type="ARBA" id="ARBA00022723"/>
    </source>
</evidence>
<dbReference type="EMBL" id="JAVBIK010000001">
    <property type="protein sequence ID" value="MDT7519905.1"/>
    <property type="molecule type" value="Genomic_DNA"/>
</dbReference>
<reference evidence="9 10" key="1">
    <citation type="submission" date="2023-08" db="EMBL/GenBank/DDBJ databases">
        <title>Rhodoferax potami sp. nov. and Rhodoferax mekongensis sp. nov., isolated from the Mekong River in Thailand.</title>
        <authorList>
            <person name="Kitikhun S."/>
            <person name="Charoenyingcharoen P."/>
            <person name="Siriarchawattana P."/>
            <person name="Likhitrattanapisal S."/>
            <person name="Nilsakha T."/>
            <person name="Chanpet A."/>
            <person name="Rattanawaree P."/>
            <person name="Ingsriswang S."/>
        </authorList>
    </citation>
    <scope>NUCLEOTIDE SEQUENCE [LARGE SCALE GENOMIC DNA]</scope>
    <source>
        <strain evidence="9 10">TBRC 17660</strain>
    </source>
</reference>